<dbReference type="EMBL" id="SLZW01000014">
    <property type="protein sequence ID" value="TCS59960.1"/>
    <property type="molecule type" value="Genomic_DNA"/>
</dbReference>
<sequence>MIKSFHNKETQALFERVRCYRKWRSFERIALRKLVMVHAAKELKDLACPPNNRLEGLKGDRQSQYSIRINQQYRVCFEWKEGDAYDVEIVDYH</sequence>
<dbReference type="InterPro" id="IPR035093">
    <property type="entry name" value="RelE/ParE_toxin_dom_sf"/>
</dbReference>
<dbReference type="OrthoDB" id="9801102at2"/>
<name>A0A4R3J697_9PROT</name>
<dbReference type="Pfam" id="PF05015">
    <property type="entry name" value="HigB-like_toxin"/>
    <property type="match status" value="1"/>
</dbReference>
<proteinExistence type="predicted"/>
<dbReference type="RefSeq" id="WP_132940164.1">
    <property type="nucleotide sequence ID" value="NZ_CP119676.1"/>
</dbReference>
<organism evidence="1 2">
    <name type="scientific">Varunaivibrio sulfuroxidans</name>
    <dbReference type="NCBI Taxonomy" id="1773489"/>
    <lineage>
        <taxon>Bacteria</taxon>
        <taxon>Pseudomonadati</taxon>
        <taxon>Pseudomonadota</taxon>
        <taxon>Alphaproteobacteria</taxon>
        <taxon>Rhodospirillales</taxon>
        <taxon>Magnetovibrionaceae</taxon>
        <taxon>Varunaivibrio</taxon>
    </lineage>
</organism>
<comment type="caution">
    <text evidence="1">The sequence shown here is derived from an EMBL/GenBank/DDBJ whole genome shotgun (WGS) entry which is preliminary data.</text>
</comment>
<dbReference type="PANTHER" id="PTHR40266:SF2">
    <property type="entry name" value="TOXIN HIGB-1"/>
    <property type="match status" value="1"/>
</dbReference>
<dbReference type="Gene3D" id="3.30.2310.20">
    <property type="entry name" value="RelE-like"/>
    <property type="match status" value="1"/>
</dbReference>
<reference evidence="1 2" key="1">
    <citation type="submission" date="2019-03" db="EMBL/GenBank/DDBJ databases">
        <title>Genomic Encyclopedia of Type Strains, Phase IV (KMG-IV): sequencing the most valuable type-strain genomes for metagenomic binning, comparative biology and taxonomic classification.</title>
        <authorList>
            <person name="Goeker M."/>
        </authorList>
    </citation>
    <scope>NUCLEOTIDE SEQUENCE [LARGE SCALE GENOMIC DNA]</scope>
    <source>
        <strain evidence="1 2">DSM 101688</strain>
    </source>
</reference>
<dbReference type="AlphaFoldDB" id="A0A4R3J697"/>
<dbReference type="PANTHER" id="PTHR40266">
    <property type="entry name" value="TOXIN HIGB-1"/>
    <property type="match status" value="1"/>
</dbReference>
<dbReference type="SUPFAM" id="SSF143011">
    <property type="entry name" value="RelE-like"/>
    <property type="match status" value="1"/>
</dbReference>
<dbReference type="InterPro" id="IPR007711">
    <property type="entry name" value="HigB-1"/>
</dbReference>
<evidence type="ECO:0000313" key="2">
    <source>
        <dbReference type="Proteomes" id="UP000295304"/>
    </source>
</evidence>
<evidence type="ECO:0000313" key="1">
    <source>
        <dbReference type="EMBL" id="TCS59960.1"/>
    </source>
</evidence>
<gene>
    <name evidence="1" type="ORF">EDD55_11411</name>
</gene>
<protein>
    <submittedName>
        <fullName evidence="1">Proteic killer suppression protein</fullName>
    </submittedName>
</protein>
<accession>A0A4R3J697</accession>
<dbReference type="Proteomes" id="UP000295304">
    <property type="component" value="Unassembled WGS sequence"/>
</dbReference>
<keyword evidence="2" id="KW-1185">Reference proteome</keyword>